<proteinExistence type="inferred from homology"/>
<accession>A0A2L0H0Q5</accession>
<evidence type="ECO:0000256" key="3">
    <source>
        <dbReference type="SAM" id="Coils"/>
    </source>
</evidence>
<dbReference type="InterPro" id="IPR006311">
    <property type="entry name" value="TAT_signal"/>
</dbReference>
<evidence type="ECO:0000259" key="5">
    <source>
        <dbReference type="Pfam" id="PF25917"/>
    </source>
</evidence>
<name>A0A2L0H0Q5_RHIFR</name>
<dbReference type="GO" id="GO:0022857">
    <property type="term" value="F:transmembrane transporter activity"/>
    <property type="evidence" value="ECO:0007669"/>
    <property type="project" value="InterPro"/>
</dbReference>
<dbReference type="GO" id="GO:0030313">
    <property type="term" value="C:cell envelope"/>
    <property type="evidence" value="ECO:0007669"/>
    <property type="project" value="UniProtKB-SubCell"/>
</dbReference>
<evidence type="ECO:0000313" key="9">
    <source>
        <dbReference type="Proteomes" id="UP000239340"/>
    </source>
</evidence>
<comment type="similarity">
    <text evidence="2">Belongs to the membrane fusion protein (MFP) (TC 8.A.1) family.</text>
</comment>
<dbReference type="EMBL" id="CP024307">
    <property type="protein sequence ID" value="AUX75030.1"/>
    <property type="molecule type" value="Genomic_DNA"/>
</dbReference>
<dbReference type="PROSITE" id="PS51318">
    <property type="entry name" value="TAT"/>
    <property type="match status" value="1"/>
</dbReference>
<dbReference type="Proteomes" id="UP000239340">
    <property type="component" value="Chromosome"/>
</dbReference>
<feature type="domain" description="Multidrug resistance protein MdtA-like alpha-helical hairpin" evidence="4">
    <location>
        <begin position="119"/>
        <end position="187"/>
    </location>
</feature>
<dbReference type="InterPro" id="IPR058625">
    <property type="entry name" value="MdtA-like_BSH"/>
</dbReference>
<dbReference type="Pfam" id="PF25944">
    <property type="entry name" value="Beta-barrel_RND"/>
    <property type="match status" value="1"/>
</dbReference>
<evidence type="ECO:0000259" key="4">
    <source>
        <dbReference type="Pfam" id="PF25876"/>
    </source>
</evidence>
<dbReference type="InterPro" id="IPR006143">
    <property type="entry name" value="RND_pump_MFP"/>
</dbReference>
<dbReference type="GO" id="GO:0046677">
    <property type="term" value="P:response to antibiotic"/>
    <property type="evidence" value="ECO:0007669"/>
    <property type="project" value="TreeGrafter"/>
</dbReference>
<evidence type="ECO:0000256" key="2">
    <source>
        <dbReference type="ARBA" id="ARBA00009477"/>
    </source>
</evidence>
<feature type="domain" description="Multidrug resistance protein MdtA-like C-terminal permuted SH3" evidence="7">
    <location>
        <begin position="321"/>
        <end position="379"/>
    </location>
</feature>
<dbReference type="Pfam" id="PF25917">
    <property type="entry name" value="BSH_RND"/>
    <property type="match status" value="1"/>
</dbReference>
<evidence type="ECO:0000256" key="1">
    <source>
        <dbReference type="ARBA" id="ARBA00004196"/>
    </source>
</evidence>
<reference evidence="8 9" key="1">
    <citation type="submission" date="2017-10" db="EMBL/GenBank/DDBJ databases">
        <title>Analysis of the genome sequences of Rhizobium populations associated to common bean (phaseolus vulgaris).</title>
        <authorList>
            <person name="Bustos P."/>
            <person name="Santamaria R.I."/>
            <person name="Miranda-Sanchez F."/>
            <person name="Perez-Carrascal O."/>
            <person name="Juarez S."/>
            <person name="Lozano L."/>
            <person name="Martinez-Flores I."/>
            <person name="Vinuesa P."/>
            <person name="Martinez-Romero E."/>
            <person name="Cevallos M.A."/>
            <person name="Romero D."/>
            <person name="Davila G."/>
            <person name="Gonzalez V."/>
        </authorList>
    </citation>
    <scope>NUCLEOTIDE SEQUENCE [LARGE SCALE GENOMIC DNA]</scope>
    <source>
        <strain evidence="8 9">NXT3</strain>
    </source>
</reference>
<dbReference type="Gene3D" id="2.40.50.100">
    <property type="match status" value="1"/>
</dbReference>
<evidence type="ECO:0000313" key="8">
    <source>
        <dbReference type="EMBL" id="AUX75030.1"/>
    </source>
</evidence>
<dbReference type="NCBIfam" id="TIGR01730">
    <property type="entry name" value="RND_mfp"/>
    <property type="match status" value="1"/>
</dbReference>
<dbReference type="Gene3D" id="2.40.420.20">
    <property type="match status" value="1"/>
</dbReference>
<dbReference type="SUPFAM" id="SSF111369">
    <property type="entry name" value="HlyD-like secretion proteins"/>
    <property type="match status" value="1"/>
</dbReference>
<evidence type="ECO:0000259" key="6">
    <source>
        <dbReference type="Pfam" id="PF25944"/>
    </source>
</evidence>
<dbReference type="Gene3D" id="1.10.287.470">
    <property type="entry name" value="Helix hairpin bin"/>
    <property type="match status" value="1"/>
</dbReference>
<dbReference type="Pfam" id="PF25876">
    <property type="entry name" value="HH_MFP_RND"/>
    <property type="match status" value="1"/>
</dbReference>
<dbReference type="PANTHER" id="PTHR30158:SF10">
    <property type="entry name" value="CATION EFFLUX PUMP"/>
    <property type="match status" value="1"/>
</dbReference>
<feature type="domain" description="Multidrug resistance protein MdtA-like beta-barrel" evidence="6">
    <location>
        <begin position="225"/>
        <end position="311"/>
    </location>
</feature>
<sequence>MTSSVTRRALWGAGLSILLSVAGGGAVLLGLPARLQADATTEAASAAPPAVPVSVAQAETRRITTWESFSGRLEAIERVEVRPRVGGAILSAHFREGALVEKGDLLVTIDPEPYAAAVERAEAEVAAAEARVALAKTELERGRKLVSTSAIPQSGVDQRLSAYDEAQANVRSAKAALRSARLDLQYTEVRAPISGRVGRLEVTAGNLVAAGSASPVLTTLVSVDPIYASFNVSEEVVAAALAKLSASAGAESIEQIPVQIGTAADEGTPISGHIQLINNEVDAATGTIRVRAALQNADGRLISGQFVRIRIGDPAPAEKLVISDRAIGSDQDKKFVLVVGSDNKVEYRQVTLGPTADGLRIIETGLKPGESIVVNGLQRVRPGVVVAPQPAEQATASIAKP</sequence>
<feature type="coiled-coil region" evidence="3">
    <location>
        <begin position="118"/>
        <end position="183"/>
    </location>
</feature>
<dbReference type="GO" id="GO:0005886">
    <property type="term" value="C:plasma membrane"/>
    <property type="evidence" value="ECO:0007669"/>
    <property type="project" value="TreeGrafter"/>
</dbReference>
<dbReference type="FunFam" id="2.40.420.20:FF:000001">
    <property type="entry name" value="Efflux RND transporter periplasmic adaptor subunit"/>
    <property type="match status" value="1"/>
</dbReference>
<dbReference type="RefSeq" id="WP_104838723.1">
    <property type="nucleotide sequence ID" value="NZ_CP024307.1"/>
</dbReference>
<dbReference type="Pfam" id="PF25967">
    <property type="entry name" value="RND-MFP_C"/>
    <property type="match status" value="1"/>
</dbReference>
<dbReference type="InterPro" id="IPR058624">
    <property type="entry name" value="MdtA-like_HH"/>
</dbReference>
<organism evidence="8 9">
    <name type="scientific">Rhizobium fredii</name>
    <name type="common">Sinorhizobium fredii</name>
    <dbReference type="NCBI Taxonomy" id="380"/>
    <lineage>
        <taxon>Bacteria</taxon>
        <taxon>Pseudomonadati</taxon>
        <taxon>Pseudomonadota</taxon>
        <taxon>Alphaproteobacteria</taxon>
        <taxon>Hyphomicrobiales</taxon>
        <taxon>Rhizobiaceae</taxon>
        <taxon>Sinorhizobium/Ensifer group</taxon>
        <taxon>Sinorhizobium</taxon>
    </lineage>
</organism>
<dbReference type="PANTHER" id="PTHR30158">
    <property type="entry name" value="ACRA/E-RELATED COMPONENT OF DRUG EFFLUX TRANSPORTER"/>
    <property type="match status" value="1"/>
</dbReference>
<dbReference type="InterPro" id="IPR058626">
    <property type="entry name" value="MdtA-like_b-barrel"/>
</dbReference>
<dbReference type="InterPro" id="IPR058627">
    <property type="entry name" value="MdtA-like_C"/>
</dbReference>
<dbReference type="AlphaFoldDB" id="A0A2L0H0Q5"/>
<comment type="subcellular location">
    <subcellularLocation>
        <location evidence="1">Cell envelope</location>
    </subcellularLocation>
</comment>
<evidence type="ECO:0000259" key="7">
    <source>
        <dbReference type="Pfam" id="PF25967"/>
    </source>
</evidence>
<protein>
    <submittedName>
        <fullName evidence="8">RND family efflux transporter protein</fullName>
    </submittedName>
</protein>
<feature type="domain" description="Multidrug resistance protein MdtA-like barrel-sandwich hybrid" evidence="5">
    <location>
        <begin position="78"/>
        <end position="219"/>
    </location>
</feature>
<gene>
    <name evidence="8" type="ORF">NXT3_CH00420</name>
</gene>
<dbReference type="Gene3D" id="2.40.30.170">
    <property type="match status" value="1"/>
</dbReference>
<keyword evidence="3" id="KW-0175">Coiled coil</keyword>